<dbReference type="Proteomes" id="UP000184050">
    <property type="component" value="Unassembled WGS sequence"/>
</dbReference>
<keyword evidence="3" id="KW-1185">Reference proteome</keyword>
<reference evidence="2 3" key="1">
    <citation type="submission" date="2016-11" db="EMBL/GenBank/DDBJ databases">
        <authorList>
            <person name="Jaros S."/>
            <person name="Januszkiewicz K."/>
            <person name="Wedrychowicz H."/>
        </authorList>
    </citation>
    <scope>NUCLEOTIDE SEQUENCE [LARGE SCALE GENOMIC DNA]</scope>
    <source>
        <strain evidence="2 3">DSM 27063</strain>
    </source>
</reference>
<protein>
    <recommendedName>
        <fullName evidence="1">Lipocalin-like domain-containing protein</fullName>
    </recommendedName>
</protein>
<feature type="domain" description="Lipocalin-like" evidence="1">
    <location>
        <begin position="29"/>
        <end position="115"/>
    </location>
</feature>
<dbReference type="AlphaFoldDB" id="A0A1M6B2Y2"/>
<evidence type="ECO:0000259" key="1">
    <source>
        <dbReference type="Pfam" id="PF13648"/>
    </source>
</evidence>
<gene>
    <name evidence="2" type="ORF">SAMN05444280_10269</name>
</gene>
<name>A0A1M6B2Y2_9BACT</name>
<dbReference type="InterPro" id="IPR024311">
    <property type="entry name" value="Lipocalin-like"/>
</dbReference>
<evidence type="ECO:0000313" key="2">
    <source>
        <dbReference type="EMBL" id="SHI43109.1"/>
    </source>
</evidence>
<dbReference type="Pfam" id="PF13648">
    <property type="entry name" value="Lipocalin_4"/>
    <property type="match status" value="1"/>
</dbReference>
<dbReference type="OrthoDB" id="1121711at2"/>
<sequence length="142" mass="16922">MKINAVFSKIVYWLKTSEMFARPSKQLPGQWNLFEYYTEPGKELIHKQEEQLKEEQLFLRLEFSENADFSYETNLPINFIAEEGNLTWSIAKNFITLIHRDDFRKNQEFQFAIENGVLKILKKDTFGKIILFGFFRKKVAVK</sequence>
<proteinExistence type="predicted"/>
<dbReference type="STRING" id="1168035.SAMN05444280_10269"/>
<accession>A0A1M6B2Y2</accession>
<evidence type="ECO:0000313" key="3">
    <source>
        <dbReference type="Proteomes" id="UP000184050"/>
    </source>
</evidence>
<organism evidence="2 3">
    <name type="scientific">Tangfeifania diversioriginum</name>
    <dbReference type="NCBI Taxonomy" id="1168035"/>
    <lineage>
        <taxon>Bacteria</taxon>
        <taxon>Pseudomonadati</taxon>
        <taxon>Bacteroidota</taxon>
        <taxon>Bacteroidia</taxon>
        <taxon>Marinilabiliales</taxon>
        <taxon>Prolixibacteraceae</taxon>
        <taxon>Tangfeifania</taxon>
    </lineage>
</organism>
<dbReference type="EMBL" id="FQZE01000002">
    <property type="protein sequence ID" value="SHI43109.1"/>
    <property type="molecule type" value="Genomic_DNA"/>
</dbReference>